<dbReference type="RefSeq" id="WP_090501789.1">
    <property type="nucleotide sequence ID" value="NZ_FOWX01000016.1"/>
</dbReference>
<name>A0A1I5SIZ3_9PSED</name>
<organism evidence="1 2">
    <name type="scientific">Pseudomonas borbori</name>
    <dbReference type="NCBI Taxonomy" id="289003"/>
    <lineage>
        <taxon>Bacteria</taxon>
        <taxon>Pseudomonadati</taxon>
        <taxon>Pseudomonadota</taxon>
        <taxon>Gammaproteobacteria</taxon>
        <taxon>Pseudomonadales</taxon>
        <taxon>Pseudomonadaceae</taxon>
        <taxon>Pseudomonas</taxon>
    </lineage>
</organism>
<dbReference type="OrthoDB" id="6050119at2"/>
<protein>
    <submittedName>
        <fullName evidence="1">Uncharacterized protein</fullName>
    </submittedName>
</protein>
<proteinExistence type="predicted"/>
<dbReference type="STRING" id="289003.SAMN05216190_11660"/>
<evidence type="ECO:0000313" key="1">
    <source>
        <dbReference type="EMBL" id="SFP70688.1"/>
    </source>
</evidence>
<dbReference type="AlphaFoldDB" id="A0A1I5SIZ3"/>
<sequence>MHKTRLFVILPQPQCASRVRQLLQAQVPGCEVLDQPDDCSQAASCRWLQALPPHQTGAVQALLSDAIEVLEQTRHAFKSAQLGQLRKRLSRMLEDLSDNSESGKTPLH</sequence>
<reference evidence="2" key="1">
    <citation type="submission" date="2016-10" db="EMBL/GenBank/DDBJ databases">
        <authorList>
            <person name="Varghese N."/>
            <person name="Submissions S."/>
        </authorList>
    </citation>
    <scope>NUCLEOTIDE SEQUENCE [LARGE SCALE GENOMIC DNA]</scope>
    <source>
        <strain evidence="2">DSM 17834</strain>
    </source>
</reference>
<dbReference type="EMBL" id="FOWX01000016">
    <property type="protein sequence ID" value="SFP70688.1"/>
    <property type="molecule type" value="Genomic_DNA"/>
</dbReference>
<evidence type="ECO:0000313" key="2">
    <source>
        <dbReference type="Proteomes" id="UP000198784"/>
    </source>
</evidence>
<keyword evidence="2" id="KW-1185">Reference proteome</keyword>
<dbReference type="Proteomes" id="UP000198784">
    <property type="component" value="Unassembled WGS sequence"/>
</dbReference>
<accession>A0A1I5SIZ3</accession>
<gene>
    <name evidence="1" type="ORF">SAMN05216190_11660</name>
</gene>